<dbReference type="SUPFAM" id="SSF55785">
    <property type="entry name" value="PYP-like sensor domain (PAS domain)"/>
    <property type="match status" value="1"/>
</dbReference>
<dbReference type="InterPro" id="IPR029787">
    <property type="entry name" value="Nucleotide_cyclase"/>
</dbReference>
<comment type="caution">
    <text evidence="11">The sequence shown here is derived from an EMBL/GenBank/DDBJ whole genome shotgun (WGS) entry which is preliminary data.</text>
</comment>
<evidence type="ECO:0000256" key="2">
    <source>
        <dbReference type="ARBA" id="ARBA00022692"/>
    </source>
</evidence>
<dbReference type="OrthoDB" id="9814202at2"/>
<dbReference type="InterPro" id="IPR043128">
    <property type="entry name" value="Rev_trsase/Diguanyl_cyclase"/>
</dbReference>
<dbReference type="InterPro" id="IPR000014">
    <property type="entry name" value="PAS"/>
</dbReference>
<dbReference type="PROSITE" id="PS50883">
    <property type="entry name" value="EAL"/>
    <property type="match status" value="1"/>
</dbReference>
<feature type="domain" description="CHASE" evidence="8">
    <location>
        <begin position="125"/>
        <end position="212"/>
    </location>
</feature>
<proteinExistence type="predicted"/>
<dbReference type="PROSITE" id="PS50839">
    <property type="entry name" value="CHASE"/>
    <property type="match status" value="1"/>
</dbReference>
<evidence type="ECO:0000256" key="3">
    <source>
        <dbReference type="ARBA" id="ARBA00022989"/>
    </source>
</evidence>
<dbReference type="GO" id="GO:0016020">
    <property type="term" value="C:membrane"/>
    <property type="evidence" value="ECO:0007669"/>
    <property type="project" value="UniProtKB-SubCell"/>
</dbReference>
<dbReference type="InterPro" id="IPR006189">
    <property type="entry name" value="CHASE_dom"/>
</dbReference>
<dbReference type="Proteomes" id="UP000318801">
    <property type="component" value="Unassembled WGS sequence"/>
</dbReference>
<sequence length="892" mass="98908">MNGDVHMEPAIDDEPQKHKWWQPTSGDLLALAVVILVAIAVIYFDRISSRDYRNNLRLEVAETSALVSTRLAGQITANVALGQGLASAISTNPAIDEAAFSRLAKSMLATPSAILSVAIARNNRIEMVYPRAGNEAAIGLNYNDHPEQAAAVAHAIATGAPVVEGPIAIVQGGSQLIAYYPLIDGTDHTVWGVMSTIIDFERIRNDNLAHQLKTPLRVSIIRMNPVTQEAEPIFGRPEVVAENPVTQSIDFTQRKWIMAAVPALGWEEPVTHSLARRILVGSIGAILVISVIGIAMLMRERLVHFRTLWHRERQLERLSTRMQLALDASSIGVWEYDLDSGVVVWDQRMYALYGISPQERPKDISLWRDSVYPDDIDRERRAFARILQGESNEYHSTFRVTGRDGTLRHIRAFGMLSTLKDGTRRVIGANWDVTEDIRLQQALRDANRETKEQNAALERARRGLEYRALHDGLTDLPNRRYLEDLLSGARREASLTAPFLLLHIDLDRFKEINDTLGHEAGDSILRHTARTLKSLARAGEFVARIGGDEFAILSHWDGNAEGAARRARSIIAALSRPVRLGLHNCRTGASIGIAWADQESSDVLANADIALDGAKKAGRDRFTVFNASLRSAAVESRRIADEILAGLDRNEFVVYYQPQLNAKSLALEGVEALVRWHHPTRGLLAPQHFLTAAETVGAISRIDRAVMVEAARQYHRWNNSGIIVPHIAVNISAQRLSDGSIFEGLDALDIPPGALSFELVESISFDTSDGVFEKIVRQLKRYGIDIEIDDFGTGYASIISLLALSPKRLKIDRQLVTPIVHSQSQRRLVSSIVEIGRALGIEIIAEGVETSEHARILAELGCDALQGYLFSEPLPPADFERWVRQRNMPVRD</sequence>
<feature type="transmembrane region" description="Helical" evidence="6">
    <location>
        <begin position="28"/>
        <end position="44"/>
    </location>
</feature>
<evidence type="ECO:0000259" key="9">
    <source>
        <dbReference type="PROSITE" id="PS50883"/>
    </source>
</evidence>
<evidence type="ECO:0000256" key="6">
    <source>
        <dbReference type="SAM" id="Phobius"/>
    </source>
</evidence>
<dbReference type="Pfam" id="PF08447">
    <property type="entry name" value="PAS_3"/>
    <property type="match status" value="1"/>
</dbReference>
<keyword evidence="4 6" id="KW-0472">Membrane</keyword>
<dbReference type="SMART" id="SM01079">
    <property type="entry name" value="CHASE"/>
    <property type="match status" value="1"/>
</dbReference>
<feature type="domain" description="GGDEF" evidence="10">
    <location>
        <begin position="497"/>
        <end position="627"/>
    </location>
</feature>
<dbReference type="EMBL" id="VHLG01000004">
    <property type="protein sequence ID" value="TPW30875.1"/>
    <property type="molecule type" value="Genomic_DNA"/>
</dbReference>
<evidence type="ECO:0000256" key="1">
    <source>
        <dbReference type="ARBA" id="ARBA00004370"/>
    </source>
</evidence>
<dbReference type="PANTHER" id="PTHR44757:SF2">
    <property type="entry name" value="BIOFILM ARCHITECTURE MAINTENANCE PROTEIN MBAA"/>
    <property type="match status" value="1"/>
</dbReference>
<accession>A0A506UDI7</accession>
<dbReference type="CDD" id="cd01949">
    <property type="entry name" value="GGDEF"/>
    <property type="match status" value="1"/>
</dbReference>
<dbReference type="Gene3D" id="3.30.450.20">
    <property type="entry name" value="PAS domain"/>
    <property type="match status" value="1"/>
</dbReference>
<organism evidence="11 12">
    <name type="scientific">Martelella alba</name>
    <dbReference type="NCBI Taxonomy" id="2590451"/>
    <lineage>
        <taxon>Bacteria</taxon>
        <taxon>Pseudomonadati</taxon>
        <taxon>Pseudomonadota</taxon>
        <taxon>Alphaproteobacteria</taxon>
        <taxon>Hyphomicrobiales</taxon>
        <taxon>Aurantimonadaceae</taxon>
        <taxon>Martelella</taxon>
    </lineage>
</organism>
<feature type="domain" description="EAL" evidence="9">
    <location>
        <begin position="636"/>
        <end position="887"/>
    </location>
</feature>
<dbReference type="InterPro" id="IPR000160">
    <property type="entry name" value="GGDEF_dom"/>
</dbReference>
<evidence type="ECO:0000259" key="10">
    <source>
        <dbReference type="PROSITE" id="PS50887"/>
    </source>
</evidence>
<keyword evidence="3 6" id="KW-1133">Transmembrane helix</keyword>
<evidence type="ECO:0000256" key="4">
    <source>
        <dbReference type="ARBA" id="ARBA00023136"/>
    </source>
</evidence>
<keyword evidence="12" id="KW-1185">Reference proteome</keyword>
<keyword evidence="2 6" id="KW-0812">Transmembrane</keyword>
<dbReference type="NCBIfam" id="TIGR00229">
    <property type="entry name" value="sensory_box"/>
    <property type="match status" value="1"/>
</dbReference>
<dbReference type="InterPro" id="IPR035919">
    <property type="entry name" value="EAL_sf"/>
</dbReference>
<dbReference type="SMART" id="SM00052">
    <property type="entry name" value="EAL"/>
    <property type="match status" value="1"/>
</dbReference>
<feature type="domain" description="PAS" evidence="7">
    <location>
        <begin position="318"/>
        <end position="390"/>
    </location>
</feature>
<dbReference type="PROSITE" id="PS50112">
    <property type="entry name" value="PAS"/>
    <property type="match status" value="1"/>
</dbReference>
<protein>
    <submittedName>
        <fullName evidence="11">EAL domain-containing protein</fullName>
    </submittedName>
</protein>
<dbReference type="GO" id="GO:0007165">
    <property type="term" value="P:signal transduction"/>
    <property type="evidence" value="ECO:0007669"/>
    <property type="project" value="UniProtKB-ARBA"/>
</dbReference>
<feature type="transmembrane region" description="Helical" evidence="6">
    <location>
        <begin position="278"/>
        <end position="298"/>
    </location>
</feature>
<keyword evidence="5" id="KW-0175">Coiled coil</keyword>
<dbReference type="InterPro" id="IPR052155">
    <property type="entry name" value="Biofilm_reg_signaling"/>
</dbReference>
<evidence type="ECO:0000259" key="8">
    <source>
        <dbReference type="PROSITE" id="PS50839"/>
    </source>
</evidence>
<reference evidence="11 12" key="1">
    <citation type="submission" date="2019-06" db="EMBL/GenBank/DDBJ databases">
        <authorList>
            <person name="Li M."/>
        </authorList>
    </citation>
    <scope>NUCLEOTIDE SEQUENCE [LARGE SCALE GENOMIC DNA]</scope>
    <source>
        <strain evidence="11 12">BGMRC2036</strain>
    </source>
</reference>
<feature type="coiled-coil region" evidence="5">
    <location>
        <begin position="439"/>
        <end position="467"/>
    </location>
</feature>
<dbReference type="AlphaFoldDB" id="A0A506UDI7"/>
<dbReference type="Gene3D" id="3.30.70.270">
    <property type="match status" value="1"/>
</dbReference>
<dbReference type="SMART" id="SM00267">
    <property type="entry name" value="GGDEF"/>
    <property type="match status" value="1"/>
</dbReference>
<dbReference type="SUPFAM" id="SSF55073">
    <property type="entry name" value="Nucleotide cyclase"/>
    <property type="match status" value="1"/>
</dbReference>
<dbReference type="InterPro" id="IPR001633">
    <property type="entry name" value="EAL_dom"/>
</dbReference>
<dbReference type="Gene3D" id="3.20.20.450">
    <property type="entry name" value="EAL domain"/>
    <property type="match status" value="1"/>
</dbReference>
<evidence type="ECO:0000313" key="11">
    <source>
        <dbReference type="EMBL" id="TPW30875.1"/>
    </source>
</evidence>
<dbReference type="Gene3D" id="3.30.450.350">
    <property type="entry name" value="CHASE domain"/>
    <property type="match status" value="1"/>
</dbReference>
<dbReference type="Pfam" id="PF00563">
    <property type="entry name" value="EAL"/>
    <property type="match status" value="1"/>
</dbReference>
<name>A0A506UDI7_9HYPH</name>
<evidence type="ECO:0000259" key="7">
    <source>
        <dbReference type="PROSITE" id="PS50112"/>
    </source>
</evidence>
<dbReference type="PANTHER" id="PTHR44757">
    <property type="entry name" value="DIGUANYLATE CYCLASE DGCP"/>
    <property type="match status" value="1"/>
</dbReference>
<dbReference type="CDD" id="cd01948">
    <property type="entry name" value="EAL"/>
    <property type="match status" value="1"/>
</dbReference>
<dbReference type="Pfam" id="PF00990">
    <property type="entry name" value="GGDEF"/>
    <property type="match status" value="1"/>
</dbReference>
<dbReference type="SUPFAM" id="SSF141868">
    <property type="entry name" value="EAL domain-like"/>
    <property type="match status" value="1"/>
</dbReference>
<dbReference type="SMART" id="SM00091">
    <property type="entry name" value="PAS"/>
    <property type="match status" value="1"/>
</dbReference>
<gene>
    <name evidence="11" type="ORF">FJU08_09385</name>
</gene>
<dbReference type="NCBIfam" id="TIGR00254">
    <property type="entry name" value="GGDEF"/>
    <property type="match status" value="1"/>
</dbReference>
<dbReference type="InterPro" id="IPR035965">
    <property type="entry name" value="PAS-like_dom_sf"/>
</dbReference>
<dbReference type="InterPro" id="IPR013655">
    <property type="entry name" value="PAS_fold_3"/>
</dbReference>
<dbReference type="Pfam" id="PF03924">
    <property type="entry name" value="CHASE"/>
    <property type="match status" value="1"/>
</dbReference>
<dbReference type="GO" id="GO:0003824">
    <property type="term" value="F:catalytic activity"/>
    <property type="evidence" value="ECO:0007669"/>
    <property type="project" value="UniProtKB-ARBA"/>
</dbReference>
<evidence type="ECO:0000256" key="5">
    <source>
        <dbReference type="SAM" id="Coils"/>
    </source>
</evidence>
<evidence type="ECO:0000313" key="12">
    <source>
        <dbReference type="Proteomes" id="UP000318801"/>
    </source>
</evidence>
<dbReference type="PROSITE" id="PS50887">
    <property type="entry name" value="GGDEF"/>
    <property type="match status" value="1"/>
</dbReference>
<dbReference type="InterPro" id="IPR042240">
    <property type="entry name" value="CHASE_sf"/>
</dbReference>
<comment type="subcellular location">
    <subcellularLocation>
        <location evidence="1">Membrane</location>
    </subcellularLocation>
</comment>
<dbReference type="CDD" id="cd00130">
    <property type="entry name" value="PAS"/>
    <property type="match status" value="1"/>
</dbReference>